<comment type="caution">
    <text evidence="1">The sequence shown here is derived from an EMBL/GenBank/DDBJ whole genome shotgun (WGS) entry which is preliminary data.</text>
</comment>
<dbReference type="AlphaFoldDB" id="A0A0W1R2F5"/>
<dbReference type="SUPFAM" id="SSF63825">
    <property type="entry name" value="YWTD domain"/>
    <property type="match status" value="1"/>
</dbReference>
<protein>
    <submittedName>
        <fullName evidence="1">Uncharacterized protein</fullName>
    </submittedName>
</protein>
<organism evidence="1 2">
    <name type="scientific">Haloprofundus marisrubri</name>
    <dbReference type="NCBI Taxonomy" id="1514971"/>
    <lineage>
        <taxon>Archaea</taxon>
        <taxon>Methanobacteriati</taxon>
        <taxon>Methanobacteriota</taxon>
        <taxon>Stenosarchaea group</taxon>
        <taxon>Halobacteria</taxon>
        <taxon>Halobacteriales</taxon>
        <taxon>Haloferacaceae</taxon>
        <taxon>Haloprofundus</taxon>
    </lineage>
</organism>
<dbReference type="OrthoDB" id="304954at2157"/>
<gene>
    <name evidence="1" type="ORF">AUR64_02825</name>
</gene>
<evidence type="ECO:0000313" key="1">
    <source>
        <dbReference type="EMBL" id="KTG07648.1"/>
    </source>
</evidence>
<sequence length="315" mass="31880">MTRRAALATGATALVAAAGCLGGTRLSHGWNEVNAPTDAALYDVVMTLDGPIAVGEGGVVLGRRGSDWQAITENGPGDASNGLVAADVTDDGNAVWFVGDSGAIGRLNVVSGRVTDYSAPNGKTSSWEGLAVDGRAGRESVFAVNGSGELLPGTYGGGTVSWGQVSKPSGGESVAAIDVHRGTGYIADTGGGVYRTARNGWQTVGIRGAGVSLTDLSVVDKTLVNVTTEEGDIYVYNGHNWLLVTTADSALHAIDRRSGRGLAAGVGGTVLSLESNQWQSQESPTSNTLHGCALGTASYSDVAVGANGVVLELFG</sequence>
<dbReference type="RefSeq" id="WP_058583659.1">
    <property type="nucleotide sequence ID" value="NZ_LOPU01000041.1"/>
</dbReference>
<proteinExistence type="predicted"/>
<dbReference type="Proteomes" id="UP000054387">
    <property type="component" value="Unassembled WGS sequence"/>
</dbReference>
<accession>A0A0W1R2F5</accession>
<name>A0A0W1R2F5_9EURY</name>
<reference evidence="1 2" key="1">
    <citation type="submission" date="2015-12" db="EMBL/GenBank/DDBJ databases">
        <title>Haloprofundus marisrubri gen. nov., sp. nov., an extremely halophilic archaeon isolated from the Discovery deep brine-seawater interface in the Red Sea.</title>
        <authorList>
            <person name="Zhang G."/>
            <person name="Stingl U."/>
            <person name="Rashid M."/>
        </authorList>
    </citation>
    <scope>NUCLEOTIDE SEQUENCE [LARGE SCALE GENOMIC DNA]</scope>
    <source>
        <strain evidence="1 2">SB9</strain>
    </source>
</reference>
<evidence type="ECO:0000313" key="2">
    <source>
        <dbReference type="Proteomes" id="UP000054387"/>
    </source>
</evidence>
<dbReference type="EMBL" id="LOPU01000041">
    <property type="protein sequence ID" value="KTG07648.1"/>
    <property type="molecule type" value="Genomic_DNA"/>
</dbReference>
<dbReference type="PROSITE" id="PS51257">
    <property type="entry name" value="PROKAR_LIPOPROTEIN"/>
    <property type="match status" value="1"/>
</dbReference>
<keyword evidence="2" id="KW-1185">Reference proteome</keyword>